<evidence type="ECO:0000313" key="3">
    <source>
        <dbReference type="EMBL" id="EMI56788.1"/>
    </source>
</evidence>
<evidence type="ECO:0000259" key="2">
    <source>
        <dbReference type="Pfam" id="PF13690"/>
    </source>
</evidence>
<comment type="caution">
    <text evidence="3">The sequence shown here is derived from an EMBL/GenBank/DDBJ whole genome shotgun (WGS) entry which is preliminary data.</text>
</comment>
<reference evidence="3 4" key="1">
    <citation type="journal article" date="2013" name="Mar. Genomics">
        <title>Expression of sulfatases in Rhodopirellula baltica and the diversity of sulfatases in the genus Rhodopirellula.</title>
        <authorList>
            <person name="Wegner C.E."/>
            <person name="Richter-Heitmann T."/>
            <person name="Klindworth A."/>
            <person name="Klockow C."/>
            <person name="Richter M."/>
            <person name="Achstetter T."/>
            <person name="Glockner F.O."/>
            <person name="Harder J."/>
        </authorList>
    </citation>
    <scope>NUCLEOTIDE SEQUENCE [LARGE SCALE GENOMIC DNA]</scope>
    <source>
        <strain evidence="3 4">SM41</strain>
    </source>
</reference>
<dbReference type="GO" id="GO:0006935">
    <property type="term" value="P:chemotaxis"/>
    <property type="evidence" value="ECO:0007669"/>
    <property type="project" value="UniProtKB-KW"/>
</dbReference>
<organism evidence="3 4">
    <name type="scientific">Rhodopirellula sallentina SM41</name>
    <dbReference type="NCBI Taxonomy" id="1263870"/>
    <lineage>
        <taxon>Bacteria</taxon>
        <taxon>Pseudomonadati</taxon>
        <taxon>Planctomycetota</taxon>
        <taxon>Planctomycetia</taxon>
        <taxon>Pirellulales</taxon>
        <taxon>Pirellulaceae</taxon>
        <taxon>Rhodopirellula</taxon>
    </lineage>
</organism>
<dbReference type="InterPro" id="IPR028051">
    <property type="entry name" value="CheX-like_dom"/>
</dbReference>
<accession>M5ULA1</accession>
<sequence>MTLPSDGMNTDPMTIEMAVTDAIDQSVRNTFQTMLGTDVVNISHTANNRFAASDSDGMGSDSDRILSIEMSWTGGLTGFLTLIVDTHSADRWANALLGGRECEEGHLVCREDRDDSVREITNLIVGGAKTRLEDFNLTMTLPIVRYVQPRSLDCTAASTDIRLIYRADSAKFALLASVNERF</sequence>
<dbReference type="EMBL" id="ANOH01000121">
    <property type="protein sequence ID" value="EMI56788.1"/>
    <property type="molecule type" value="Genomic_DNA"/>
</dbReference>
<protein>
    <recommendedName>
        <fullName evidence="2">Chemotaxis phosphatase CheX-like domain-containing protein</fullName>
    </recommendedName>
</protein>
<keyword evidence="1" id="KW-0145">Chemotaxis</keyword>
<evidence type="ECO:0000256" key="1">
    <source>
        <dbReference type="ARBA" id="ARBA00022500"/>
    </source>
</evidence>
<evidence type="ECO:0000313" key="4">
    <source>
        <dbReference type="Proteomes" id="UP000011885"/>
    </source>
</evidence>
<dbReference type="SUPFAM" id="SSF103039">
    <property type="entry name" value="CheC-like"/>
    <property type="match status" value="1"/>
</dbReference>
<proteinExistence type="predicted"/>
<keyword evidence="4" id="KW-1185">Reference proteome</keyword>
<dbReference type="Gene3D" id="3.40.1550.10">
    <property type="entry name" value="CheC-like"/>
    <property type="match status" value="1"/>
</dbReference>
<dbReference type="InterPro" id="IPR028976">
    <property type="entry name" value="CheC-like_sf"/>
</dbReference>
<dbReference type="Pfam" id="PF13690">
    <property type="entry name" value="CheX"/>
    <property type="match status" value="1"/>
</dbReference>
<dbReference type="PATRIC" id="fig|1263870.3.peg.1854"/>
<dbReference type="AlphaFoldDB" id="M5ULA1"/>
<feature type="domain" description="Chemotaxis phosphatase CheX-like" evidence="2">
    <location>
        <begin position="72"/>
        <end position="159"/>
    </location>
</feature>
<name>M5ULA1_9BACT</name>
<dbReference type="Proteomes" id="UP000011885">
    <property type="component" value="Unassembled WGS sequence"/>
</dbReference>
<gene>
    <name evidence="3" type="ORF">RSSM_01731</name>
</gene>